<comment type="caution">
    <text evidence="7">The sequence shown here is derived from an EMBL/GenBank/DDBJ whole genome shotgun (WGS) entry which is preliminary data.</text>
</comment>
<feature type="domain" description="HTH gntR-type" evidence="6">
    <location>
        <begin position="32"/>
        <end position="100"/>
    </location>
</feature>
<dbReference type="Gene3D" id="1.10.10.10">
    <property type="entry name" value="Winged helix-like DNA-binding domain superfamily/Winged helix DNA-binding domain"/>
    <property type="match status" value="1"/>
</dbReference>
<keyword evidence="2" id="KW-0663">Pyridoxal phosphate</keyword>
<dbReference type="SMART" id="SM00345">
    <property type="entry name" value="HTH_GNTR"/>
    <property type="match status" value="1"/>
</dbReference>
<dbReference type="InterPro" id="IPR004839">
    <property type="entry name" value="Aminotransferase_I/II_large"/>
</dbReference>
<dbReference type="InterPro" id="IPR051446">
    <property type="entry name" value="HTH_trans_reg/aminotransferase"/>
</dbReference>
<dbReference type="AlphaFoldDB" id="A0A7W9UVF6"/>
<dbReference type="CDD" id="cd00609">
    <property type="entry name" value="AAT_like"/>
    <property type="match status" value="1"/>
</dbReference>
<dbReference type="Gene3D" id="3.90.1150.10">
    <property type="entry name" value="Aspartate Aminotransferase, domain 1"/>
    <property type="match status" value="1"/>
</dbReference>
<sequence>MAQWTSAVGAAQLARLLTSQQDRPAGPGTRRPPAYRALADGVRLLVLEGRVPVAARLPAERELALALSVSRTTVAAAYEALRGEGFLESRRGAGSWTAVPAGNPVPARGLEPLPPESLGSVIDLGCASLPAPEPWLTRAVRGALEELPPYAHTHGDYPAGLPALRSMIAERYTARGIPTMPEQIMVTTGAMGAIDAICHLFAGRGERIAVESPSYANILQLMREAGARLVPVAMAAGLSGWDMDRWRQILREAAPRIAYVVADFHNPTGALADEDQRRRLVDAARSAGTVLVADETMSELWLDEDFRDGGMPRPVCGFDPAGSTVITVGSASKAFWAGMRIGWVRAAPDVIRSLVAARAYADLGTPVLEQLAVNWLFSTGGWAEAVELRRVQARENRDALVAALRRELPDWEFEVPRGGLTLWVRAGGLSGSRLAEAGERAGVRVPSGPRFGVDGAFEGYVRLPFTVGGAVADEAAARLAAAARLVESGATGGAEAPRTFVA</sequence>
<dbReference type="RefSeq" id="WP_184973217.1">
    <property type="nucleotide sequence ID" value="NZ_JACHJK010000017.1"/>
</dbReference>
<dbReference type="InterPro" id="IPR015422">
    <property type="entry name" value="PyrdxlP-dep_Trfase_small"/>
</dbReference>
<gene>
    <name evidence="7" type="ORF">FHS34_007158</name>
</gene>
<dbReference type="SUPFAM" id="SSF53383">
    <property type="entry name" value="PLP-dependent transferases"/>
    <property type="match status" value="1"/>
</dbReference>
<dbReference type="Pfam" id="PF00392">
    <property type="entry name" value="GntR"/>
    <property type="match status" value="1"/>
</dbReference>
<dbReference type="InterPro" id="IPR015421">
    <property type="entry name" value="PyrdxlP-dep_Trfase_major"/>
</dbReference>
<dbReference type="Proteomes" id="UP000585836">
    <property type="component" value="Unassembled WGS sequence"/>
</dbReference>
<dbReference type="InterPro" id="IPR036390">
    <property type="entry name" value="WH_DNA-bd_sf"/>
</dbReference>
<dbReference type="GO" id="GO:0003677">
    <property type="term" value="F:DNA binding"/>
    <property type="evidence" value="ECO:0007669"/>
    <property type="project" value="UniProtKB-KW"/>
</dbReference>
<evidence type="ECO:0000256" key="3">
    <source>
        <dbReference type="ARBA" id="ARBA00023015"/>
    </source>
</evidence>
<keyword evidence="5" id="KW-0804">Transcription</keyword>
<evidence type="ECO:0000256" key="1">
    <source>
        <dbReference type="ARBA" id="ARBA00005384"/>
    </source>
</evidence>
<dbReference type="CDD" id="cd07377">
    <property type="entry name" value="WHTH_GntR"/>
    <property type="match status" value="1"/>
</dbReference>
<evidence type="ECO:0000256" key="4">
    <source>
        <dbReference type="ARBA" id="ARBA00023125"/>
    </source>
</evidence>
<dbReference type="Gene3D" id="3.40.640.10">
    <property type="entry name" value="Type I PLP-dependent aspartate aminotransferase-like (Major domain)"/>
    <property type="match status" value="1"/>
</dbReference>
<keyword evidence="4 7" id="KW-0238">DNA-binding</keyword>
<protein>
    <submittedName>
        <fullName evidence="7">DNA-binding transcriptional MocR family regulator</fullName>
    </submittedName>
</protein>
<name>A0A7W9UVF6_9ACTN</name>
<dbReference type="InterPro" id="IPR015424">
    <property type="entry name" value="PyrdxlP-dep_Trfase"/>
</dbReference>
<dbReference type="PROSITE" id="PS50949">
    <property type="entry name" value="HTH_GNTR"/>
    <property type="match status" value="1"/>
</dbReference>
<dbReference type="GO" id="GO:0003700">
    <property type="term" value="F:DNA-binding transcription factor activity"/>
    <property type="evidence" value="ECO:0007669"/>
    <property type="project" value="InterPro"/>
</dbReference>
<evidence type="ECO:0000313" key="7">
    <source>
        <dbReference type="EMBL" id="MBB5931649.1"/>
    </source>
</evidence>
<organism evidence="7 8">
    <name type="scientific">Streptomyces echinatus</name>
    <dbReference type="NCBI Taxonomy" id="67293"/>
    <lineage>
        <taxon>Bacteria</taxon>
        <taxon>Bacillati</taxon>
        <taxon>Actinomycetota</taxon>
        <taxon>Actinomycetes</taxon>
        <taxon>Kitasatosporales</taxon>
        <taxon>Streptomycetaceae</taxon>
        <taxon>Streptomyces</taxon>
    </lineage>
</organism>
<reference evidence="7 8" key="1">
    <citation type="submission" date="2020-08" db="EMBL/GenBank/DDBJ databases">
        <title>Genomic Encyclopedia of Type Strains, Phase III (KMG-III): the genomes of soil and plant-associated and newly described type strains.</title>
        <authorList>
            <person name="Whitman W."/>
        </authorList>
    </citation>
    <scope>NUCLEOTIDE SEQUENCE [LARGE SCALE GENOMIC DNA]</scope>
    <source>
        <strain evidence="7 8">CECT 3313</strain>
    </source>
</reference>
<dbReference type="InterPro" id="IPR036388">
    <property type="entry name" value="WH-like_DNA-bd_sf"/>
</dbReference>
<dbReference type="PRINTS" id="PR00035">
    <property type="entry name" value="HTHGNTR"/>
</dbReference>
<accession>A0A7W9UVF6</accession>
<dbReference type="Pfam" id="PF00155">
    <property type="entry name" value="Aminotran_1_2"/>
    <property type="match status" value="1"/>
</dbReference>
<dbReference type="PANTHER" id="PTHR46577">
    <property type="entry name" value="HTH-TYPE TRANSCRIPTIONAL REGULATORY PROTEIN GABR"/>
    <property type="match status" value="1"/>
</dbReference>
<evidence type="ECO:0000259" key="6">
    <source>
        <dbReference type="PROSITE" id="PS50949"/>
    </source>
</evidence>
<comment type="similarity">
    <text evidence="1">In the C-terminal section; belongs to the class-I pyridoxal-phosphate-dependent aminotransferase family.</text>
</comment>
<dbReference type="GO" id="GO:0030170">
    <property type="term" value="F:pyridoxal phosphate binding"/>
    <property type="evidence" value="ECO:0007669"/>
    <property type="project" value="InterPro"/>
</dbReference>
<dbReference type="SUPFAM" id="SSF46785">
    <property type="entry name" value="Winged helix' DNA-binding domain"/>
    <property type="match status" value="1"/>
</dbReference>
<keyword evidence="8" id="KW-1185">Reference proteome</keyword>
<evidence type="ECO:0000313" key="8">
    <source>
        <dbReference type="Proteomes" id="UP000585836"/>
    </source>
</evidence>
<proteinExistence type="inferred from homology"/>
<dbReference type="EMBL" id="JACHJK010000017">
    <property type="protein sequence ID" value="MBB5931649.1"/>
    <property type="molecule type" value="Genomic_DNA"/>
</dbReference>
<evidence type="ECO:0000256" key="2">
    <source>
        <dbReference type="ARBA" id="ARBA00022898"/>
    </source>
</evidence>
<dbReference type="InterPro" id="IPR000524">
    <property type="entry name" value="Tscrpt_reg_HTH_GntR"/>
</dbReference>
<evidence type="ECO:0000256" key="5">
    <source>
        <dbReference type="ARBA" id="ARBA00023163"/>
    </source>
</evidence>
<dbReference type="PANTHER" id="PTHR46577:SF1">
    <property type="entry name" value="HTH-TYPE TRANSCRIPTIONAL REGULATORY PROTEIN GABR"/>
    <property type="match status" value="1"/>
</dbReference>
<keyword evidence="3" id="KW-0805">Transcription regulation</keyword>